<dbReference type="Proteomes" id="UP000472260">
    <property type="component" value="Unassembled WGS sequence"/>
</dbReference>
<evidence type="ECO:0000313" key="2">
    <source>
        <dbReference type="Ensembl" id="ENSSANP00000048095.1"/>
    </source>
</evidence>
<gene>
    <name evidence="2" type="primary">ighmbp2</name>
</gene>
<name>A0A671NR49_9TELE</name>
<dbReference type="GO" id="GO:0003723">
    <property type="term" value="F:RNA binding"/>
    <property type="evidence" value="ECO:0007669"/>
    <property type="project" value="InterPro"/>
</dbReference>
<dbReference type="Gene3D" id="2.40.30.270">
    <property type="match status" value="1"/>
</dbReference>
<reference evidence="2" key="2">
    <citation type="submission" date="2025-09" db="UniProtKB">
        <authorList>
            <consortium name="Ensembl"/>
        </authorList>
    </citation>
    <scope>IDENTIFICATION</scope>
</reference>
<dbReference type="Ensembl" id="ENSSANT00000051148.1">
    <property type="protein sequence ID" value="ENSSANP00000048095.1"/>
    <property type="gene ID" value="ENSSANG00000024174.1"/>
</dbReference>
<dbReference type="InterPro" id="IPR027417">
    <property type="entry name" value="P-loop_NTPase"/>
</dbReference>
<dbReference type="Pfam" id="PF21138">
    <property type="entry name" value="SMUBP-2_HCS1_1B"/>
    <property type="match status" value="1"/>
</dbReference>
<feature type="domain" description="Helicase SMUBP-2/HCS1 1B" evidence="1">
    <location>
        <begin position="7"/>
        <end position="84"/>
    </location>
</feature>
<dbReference type="Gene3D" id="3.40.50.300">
    <property type="entry name" value="P-loop containing nucleotide triphosphate hydrolases"/>
    <property type="match status" value="1"/>
</dbReference>
<proteinExistence type="predicted"/>
<accession>A0A671NR49</accession>
<keyword evidence="3" id="KW-1185">Reference proteome</keyword>
<dbReference type="AlphaFoldDB" id="A0A671NR49"/>
<reference evidence="2" key="1">
    <citation type="submission" date="2025-08" db="UniProtKB">
        <authorList>
            <consortium name="Ensembl"/>
        </authorList>
    </citation>
    <scope>IDENTIFICATION</scope>
</reference>
<evidence type="ECO:0000259" key="1">
    <source>
        <dbReference type="Pfam" id="PF21138"/>
    </source>
</evidence>
<dbReference type="InterPro" id="IPR048761">
    <property type="entry name" value="SMUBP-2_HCS1_1B"/>
</dbReference>
<protein>
    <submittedName>
        <fullName evidence="2">DNA-binding protein SMUBP-2-like</fullName>
    </submittedName>
</protein>
<organism evidence="2 3">
    <name type="scientific">Sinocyclocheilus anshuiensis</name>
    <dbReference type="NCBI Taxonomy" id="1608454"/>
    <lineage>
        <taxon>Eukaryota</taxon>
        <taxon>Metazoa</taxon>
        <taxon>Chordata</taxon>
        <taxon>Craniata</taxon>
        <taxon>Vertebrata</taxon>
        <taxon>Euteleostomi</taxon>
        <taxon>Actinopterygii</taxon>
        <taxon>Neopterygii</taxon>
        <taxon>Teleostei</taxon>
        <taxon>Ostariophysi</taxon>
        <taxon>Cypriniformes</taxon>
        <taxon>Cyprinidae</taxon>
        <taxon>Cyprininae</taxon>
        <taxon>Sinocyclocheilus</taxon>
    </lineage>
</organism>
<sequence length="100" mass="11509">MEVENFVSKTLELLQEERKAELEETRAWQENLSPKNLQHKGVYLLKLQITSQHTGMYGRLLVVFEPRKSIGPSILPSNTFGPGETFLSIEELAKPLQWLK</sequence>
<evidence type="ECO:0000313" key="3">
    <source>
        <dbReference type="Proteomes" id="UP000472260"/>
    </source>
</evidence>